<gene>
    <name evidence="3" type="ORF">J2S66_002930</name>
</gene>
<accession>A0ABU1PVR4</accession>
<protein>
    <submittedName>
        <fullName evidence="3">Uncharacterized protein</fullName>
    </submittedName>
</protein>
<dbReference type="Proteomes" id="UP001268819">
    <property type="component" value="Unassembled WGS sequence"/>
</dbReference>
<feature type="compositionally biased region" description="Basic residues" evidence="1">
    <location>
        <begin position="60"/>
        <end position="71"/>
    </location>
</feature>
<feature type="region of interest" description="Disordered" evidence="1">
    <location>
        <begin position="52"/>
        <end position="73"/>
    </location>
</feature>
<sequence length="258" mass="27211">MSAVASAGGRRDVRFVVFPDGRVLVESTSTELAADGRVLTWVDGYRQRGGAEGAGVGTKGGHKRRQAVRRRERGEARARAQQTWFTRQSGLTQVAVSLGALGLLVGGHFLLWGAVIPAVGALVGRVPVVSTLVGWLFAGGVFAAGGVLAVNQHTAAPATVKRLDVVLGVWLAVAVCSLPVSEYADDVSLPLDYWAGVYSGGSGMLVSPVVAGVVALGWWLFVNKLAGREARPKTHHIGWMCIGYSVLLLVWGSTLLRM</sequence>
<keyword evidence="4" id="KW-1185">Reference proteome</keyword>
<reference evidence="3 4" key="1">
    <citation type="submission" date="2023-07" db="EMBL/GenBank/DDBJ databases">
        <title>Sequencing the genomes of 1000 actinobacteria strains.</title>
        <authorList>
            <person name="Klenk H.-P."/>
        </authorList>
    </citation>
    <scope>NUCLEOTIDE SEQUENCE [LARGE SCALE GENOMIC DNA]</scope>
    <source>
        <strain evidence="3 4">DSM 43749</strain>
    </source>
</reference>
<dbReference type="RefSeq" id="WP_310307561.1">
    <property type="nucleotide sequence ID" value="NZ_BAAAXB010000001.1"/>
</dbReference>
<feature type="transmembrane region" description="Helical" evidence="2">
    <location>
        <begin position="204"/>
        <end position="225"/>
    </location>
</feature>
<organism evidence="3 4">
    <name type="scientific">Saccharothrix longispora</name>
    <dbReference type="NCBI Taxonomy" id="33920"/>
    <lineage>
        <taxon>Bacteria</taxon>
        <taxon>Bacillati</taxon>
        <taxon>Actinomycetota</taxon>
        <taxon>Actinomycetes</taxon>
        <taxon>Pseudonocardiales</taxon>
        <taxon>Pseudonocardiaceae</taxon>
        <taxon>Saccharothrix</taxon>
    </lineage>
</organism>
<name>A0ABU1PVR4_9PSEU</name>
<keyword evidence="2" id="KW-1133">Transmembrane helix</keyword>
<evidence type="ECO:0000256" key="2">
    <source>
        <dbReference type="SAM" id="Phobius"/>
    </source>
</evidence>
<comment type="caution">
    <text evidence="3">The sequence shown here is derived from an EMBL/GenBank/DDBJ whole genome shotgun (WGS) entry which is preliminary data.</text>
</comment>
<feature type="transmembrane region" description="Helical" evidence="2">
    <location>
        <begin position="132"/>
        <end position="151"/>
    </location>
</feature>
<proteinExistence type="predicted"/>
<evidence type="ECO:0000313" key="4">
    <source>
        <dbReference type="Proteomes" id="UP001268819"/>
    </source>
</evidence>
<feature type="transmembrane region" description="Helical" evidence="2">
    <location>
        <begin position="237"/>
        <end position="256"/>
    </location>
</feature>
<dbReference type="EMBL" id="JAVDSG010000001">
    <property type="protein sequence ID" value="MDR6594546.1"/>
    <property type="molecule type" value="Genomic_DNA"/>
</dbReference>
<keyword evidence="2" id="KW-0472">Membrane</keyword>
<feature type="transmembrane region" description="Helical" evidence="2">
    <location>
        <begin position="163"/>
        <end position="184"/>
    </location>
</feature>
<evidence type="ECO:0000256" key="1">
    <source>
        <dbReference type="SAM" id="MobiDB-lite"/>
    </source>
</evidence>
<feature type="transmembrane region" description="Helical" evidence="2">
    <location>
        <begin position="94"/>
        <end position="120"/>
    </location>
</feature>
<keyword evidence="2" id="KW-0812">Transmembrane</keyword>
<evidence type="ECO:0000313" key="3">
    <source>
        <dbReference type="EMBL" id="MDR6594546.1"/>
    </source>
</evidence>